<gene>
    <name evidence="6" type="ORF">SAMN05660686_02653</name>
</gene>
<feature type="transmembrane region" description="Helical" evidence="4">
    <location>
        <begin position="107"/>
        <end position="124"/>
    </location>
</feature>
<feature type="transmembrane region" description="Helical" evidence="4">
    <location>
        <begin position="81"/>
        <end position="101"/>
    </location>
</feature>
<dbReference type="Gene3D" id="1.20.1250.20">
    <property type="entry name" value="MFS general substrate transporter like domains"/>
    <property type="match status" value="1"/>
</dbReference>
<evidence type="ECO:0000256" key="2">
    <source>
        <dbReference type="ARBA" id="ARBA00022989"/>
    </source>
</evidence>
<protein>
    <submittedName>
        <fullName evidence="6">Sugar phosphate permease</fullName>
    </submittedName>
</protein>
<evidence type="ECO:0000256" key="4">
    <source>
        <dbReference type="SAM" id="Phobius"/>
    </source>
</evidence>
<feature type="transmembrane region" description="Helical" evidence="4">
    <location>
        <begin position="145"/>
        <end position="166"/>
    </location>
</feature>
<accession>A0A8G2BIE3</accession>
<feature type="transmembrane region" description="Helical" evidence="4">
    <location>
        <begin position="48"/>
        <end position="69"/>
    </location>
</feature>
<dbReference type="OrthoDB" id="8894129at2"/>
<name>A0A8G2BIE3_9PROT</name>
<dbReference type="PANTHER" id="PTHR43129:SF1">
    <property type="entry name" value="FOSMIDOMYCIN RESISTANCE PROTEIN"/>
    <property type="match status" value="1"/>
</dbReference>
<evidence type="ECO:0000259" key="5">
    <source>
        <dbReference type="PROSITE" id="PS50850"/>
    </source>
</evidence>
<feature type="transmembrane region" description="Helical" evidence="4">
    <location>
        <begin position="172"/>
        <end position="194"/>
    </location>
</feature>
<dbReference type="InterPro" id="IPR020846">
    <property type="entry name" value="MFS_dom"/>
</dbReference>
<feature type="transmembrane region" description="Helical" evidence="4">
    <location>
        <begin position="293"/>
        <end position="311"/>
    </location>
</feature>
<dbReference type="SUPFAM" id="SSF103473">
    <property type="entry name" value="MFS general substrate transporter"/>
    <property type="match status" value="1"/>
</dbReference>
<evidence type="ECO:0000313" key="6">
    <source>
        <dbReference type="EMBL" id="SDF87677.1"/>
    </source>
</evidence>
<dbReference type="PROSITE" id="PS50850">
    <property type="entry name" value="MFS"/>
    <property type="match status" value="1"/>
</dbReference>
<keyword evidence="1 4" id="KW-0812">Transmembrane</keyword>
<dbReference type="Proteomes" id="UP000198615">
    <property type="component" value="Unassembled WGS sequence"/>
</dbReference>
<evidence type="ECO:0000256" key="1">
    <source>
        <dbReference type="ARBA" id="ARBA00022692"/>
    </source>
</evidence>
<feature type="transmembrane region" description="Helical" evidence="4">
    <location>
        <begin position="215"/>
        <end position="240"/>
    </location>
</feature>
<dbReference type="InterPro" id="IPR036259">
    <property type="entry name" value="MFS_trans_sf"/>
</dbReference>
<dbReference type="Pfam" id="PF07690">
    <property type="entry name" value="MFS_1"/>
    <property type="match status" value="1"/>
</dbReference>
<keyword evidence="3 4" id="KW-0472">Membrane</keyword>
<feature type="transmembrane region" description="Helical" evidence="4">
    <location>
        <begin position="268"/>
        <end position="286"/>
    </location>
</feature>
<feature type="domain" description="Major facilitator superfamily (MFS) profile" evidence="5">
    <location>
        <begin position="20"/>
        <end position="408"/>
    </location>
</feature>
<dbReference type="InterPro" id="IPR011701">
    <property type="entry name" value="MFS"/>
</dbReference>
<dbReference type="GO" id="GO:0005886">
    <property type="term" value="C:plasma membrane"/>
    <property type="evidence" value="ECO:0007669"/>
    <property type="project" value="TreeGrafter"/>
</dbReference>
<organism evidence="6 7">
    <name type="scientific">Thalassobaculum litoreum DSM 18839</name>
    <dbReference type="NCBI Taxonomy" id="1123362"/>
    <lineage>
        <taxon>Bacteria</taxon>
        <taxon>Pseudomonadati</taxon>
        <taxon>Pseudomonadota</taxon>
        <taxon>Alphaproteobacteria</taxon>
        <taxon>Rhodospirillales</taxon>
        <taxon>Thalassobaculaceae</taxon>
        <taxon>Thalassobaculum</taxon>
    </lineage>
</organism>
<keyword evidence="2 4" id="KW-1133">Transmembrane helix</keyword>
<feature type="transmembrane region" description="Helical" evidence="4">
    <location>
        <begin position="383"/>
        <end position="403"/>
    </location>
</feature>
<reference evidence="6 7" key="1">
    <citation type="submission" date="2016-10" db="EMBL/GenBank/DDBJ databases">
        <authorList>
            <person name="Varghese N."/>
            <person name="Submissions S."/>
        </authorList>
    </citation>
    <scope>NUCLEOTIDE SEQUENCE [LARGE SCALE GENOMIC DNA]</scope>
    <source>
        <strain evidence="6 7">DSM 18839</strain>
    </source>
</reference>
<dbReference type="EMBL" id="FNBW01000007">
    <property type="protein sequence ID" value="SDF87677.1"/>
    <property type="molecule type" value="Genomic_DNA"/>
</dbReference>
<feature type="transmembrane region" description="Helical" evidence="4">
    <location>
        <begin position="20"/>
        <end position="42"/>
    </location>
</feature>
<dbReference type="AlphaFoldDB" id="A0A8G2BIE3"/>
<evidence type="ECO:0000313" key="7">
    <source>
        <dbReference type="Proteomes" id="UP000198615"/>
    </source>
</evidence>
<sequence>MTAATTTVEDAGSFRDDMKVISLIGTAHFFSHFYILLLAPLFPILKDAFGVSYVQLGLILTVANAATGVSQIPFGYLVDKVGAKWILIGGLAAHGLAFVLIGITGTYWAMLACMVLAGAANGVYHPADYAILSASVSEKRMGRGFSLHTFTGFAGFAAVPMTIVWLAQEFGWQAGVTACGAAGMVAALALVVFGRSLKHAPGSDKRKKKGGDGTAAGAGGSIMLNPAILMCLLFFLLLALSSGGINNFLVSALNRVHGTPVDSANLGLTFYLVGSSLGILLGGVIADRTSNHNRVAACCFLATAVAVLIVGTVALPIWMLVTLMALQGLTHGIIMPSRDMIVRSVTPAGSMGKVFGFVSTGFSLGGIVAPLMFGFLLDRGEPALVFYVIAGFMVVSLLTVFSVGGKKDGGKKDGGKNEAAA</sequence>
<evidence type="ECO:0000256" key="3">
    <source>
        <dbReference type="ARBA" id="ARBA00023136"/>
    </source>
</evidence>
<keyword evidence="7" id="KW-1185">Reference proteome</keyword>
<feature type="transmembrane region" description="Helical" evidence="4">
    <location>
        <begin position="354"/>
        <end position="377"/>
    </location>
</feature>
<proteinExistence type="predicted"/>
<comment type="caution">
    <text evidence="6">The sequence shown here is derived from an EMBL/GenBank/DDBJ whole genome shotgun (WGS) entry which is preliminary data.</text>
</comment>
<dbReference type="RefSeq" id="WP_051244503.1">
    <property type="nucleotide sequence ID" value="NZ_FNBW01000007.1"/>
</dbReference>
<dbReference type="PANTHER" id="PTHR43129">
    <property type="entry name" value="FOSMIDOMYCIN RESISTANCE PROTEIN"/>
    <property type="match status" value="1"/>
</dbReference>
<dbReference type="GO" id="GO:0022857">
    <property type="term" value="F:transmembrane transporter activity"/>
    <property type="evidence" value="ECO:0007669"/>
    <property type="project" value="InterPro"/>
</dbReference>